<feature type="region of interest" description="Disordered" evidence="7">
    <location>
        <begin position="334"/>
        <end position="355"/>
    </location>
</feature>
<dbReference type="Proteomes" id="UP001209878">
    <property type="component" value="Unassembled WGS sequence"/>
</dbReference>
<dbReference type="Pfam" id="PF00226">
    <property type="entry name" value="DnaJ"/>
    <property type="match status" value="1"/>
</dbReference>
<dbReference type="PRINTS" id="PR00625">
    <property type="entry name" value="JDOMAIN"/>
</dbReference>
<comment type="function">
    <text evidence="1">May function as a co-chaperone.</text>
</comment>
<dbReference type="AlphaFoldDB" id="A0AAD9NRL2"/>
<dbReference type="InterPro" id="IPR007829">
    <property type="entry name" value="TM2"/>
</dbReference>
<protein>
    <recommendedName>
        <fullName evidence="3">DnaJ homolog subfamily C member 22</fullName>
    </recommendedName>
</protein>
<keyword evidence="5 8" id="KW-1133">Transmembrane helix</keyword>
<evidence type="ECO:0000256" key="2">
    <source>
        <dbReference type="ARBA" id="ARBA00004141"/>
    </source>
</evidence>
<evidence type="ECO:0000256" key="1">
    <source>
        <dbReference type="ARBA" id="ARBA00002080"/>
    </source>
</evidence>
<dbReference type="InterPro" id="IPR036869">
    <property type="entry name" value="J_dom_sf"/>
</dbReference>
<sequence>MAKSVVVTYVLWLLGGWSGLHLFYLGRDRHAFTWWCTAGGFFGIGCLRDLFRIPEYVEDANNDHGFTEFLKARIIRGKPSFSIVRFIGEVMVGWMFGHLFRAAIPEDIIENQLRSLDVFVPFAIATGVHLVANIGHETGSFKFACLGTVLTLPLYWHNPDYITYGAVASAVLLNWKGKGWRHEPRKERSFVKRVAILVTCAVIYGSLWTSVLIHNTYVTTSDGEQVRLKDAVTNFFNSPAWSHTKETLWQLYNYIQEKGWEEAWKEFIVSIDPEGETHAYKVLGISSRATDKEVSAAYKKLVRKWHPDKQPEHAKEEAQRKFIEIQQAYETLSTIKQRRQQRNKSSRGPERDESY</sequence>
<keyword evidence="11" id="KW-1185">Reference proteome</keyword>
<evidence type="ECO:0000256" key="6">
    <source>
        <dbReference type="ARBA" id="ARBA00023136"/>
    </source>
</evidence>
<feature type="transmembrane region" description="Helical" evidence="8">
    <location>
        <begin position="83"/>
        <end position="104"/>
    </location>
</feature>
<reference evidence="10" key="1">
    <citation type="journal article" date="2023" name="Mol. Biol. Evol.">
        <title>Third-Generation Sequencing Reveals the Adaptive Role of the Epigenome in Three Deep-Sea Polychaetes.</title>
        <authorList>
            <person name="Perez M."/>
            <person name="Aroh O."/>
            <person name="Sun Y."/>
            <person name="Lan Y."/>
            <person name="Juniper S.K."/>
            <person name="Young C.R."/>
            <person name="Angers B."/>
            <person name="Qian P.Y."/>
        </authorList>
    </citation>
    <scope>NUCLEOTIDE SEQUENCE</scope>
    <source>
        <strain evidence="10">R07B-5</strain>
    </source>
</reference>
<dbReference type="CDD" id="cd06257">
    <property type="entry name" value="DnaJ"/>
    <property type="match status" value="1"/>
</dbReference>
<dbReference type="PROSITE" id="PS50076">
    <property type="entry name" value="DNAJ_2"/>
    <property type="match status" value="1"/>
</dbReference>
<evidence type="ECO:0000256" key="5">
    <source>
        <dbReference type="ARBA" id="ARBA00022989"/>
    </source>
</evidence>
<comment type="caution">
    <text evidence="10">The sequence shown here is derived from an EMBL/GenBank/DDBJ whole genome shotgun (WGS) entry which is preliminary data.</text>
</comment>
<proteinExistence type="predicted"/>
<dbReference type="GO" id="GO:0016020">
    <property type="term" value="C:membrane"/>
    <property type="evidence" value="ECO:0007669"/>
    <property type="project" value="UniProtKB-SubCell"/>
</dbReference>
<feature type="transmembrane region" description="Helical" evidence="8">
    <location>
        <begin position="116"/>
        <end position="134"/>
    </location>
</feature>
<name>A0AAD9NRL2_RIDPI</name>
<comment type="subcellular location">
    <subcellularLocation>
        <location evidence="2">Membrane</location>
        <topology evidence="2">Multi-pass membrane protein</topology>
    </subcellularLocation>
</comment>
<evidence type="ECO:0000256" key="3">
    <source>
        <dbReference type="ARBA" id="ARBA00020945"/>
    </source>
</evidence>
<accession>A0AAD9NRL2</accession>
<organism evidence="10 11">
    <name type="scientific">Ridgeia piscesae</name>
    <name type="common">Tubeworm</name>
    <dbReference type="NCBI Taxonomy" id="27915"/>
    <lineage>
        <taxon>Eukaryota</taxon>
        <taxon>Metazoa</taxon>
        <taxon>Spiralia</taxon>
        <taxon>Lophotrochozoa</taxon>
        <taxon>Annelida</taxon>
        <taxon>Polychaeta</taxon>
        <taxon>Sedentaria</taxon>
        <taxon>Canalipalpata</taxon>
        <taxon>Sabellida</taxon>
        <taxon>Siboglinidae</taxon>
        <taxon>Ridgeia</taxon>
    </lineage>
</organism>
<feature type="compositionally biased region" description="Basic residues" evidence="7">
    <location>
        <begin position="336"/>
        <end position="345"/>
    </location>
</feature>
<keyword evidence="6 8" id="KW-0472">Membrane</keyword>
<feature type="domain" description="J" evidence="9">
    <location>
        <begin position="278"/>
        <end position="346"/>
    </location>
</feature>
<evidence type="ECO:0000256" key="4">
    <source>
        <dbReference type="ARBA" id="ARBA00022692"/>
    </source>
</evidence>
<dbReference type="SUPFAM" id="SSF46565">
    <property type="entry name" value="Chaperone J-domain"/>
    <property type="match status" value="1"/>
</dbReference>
<evidence type="ECO:0000259" key="9">
    <source>
        <dbReference type="PROSITE" id="PS50076"/>
    </source>
</evidence>
<feature type="transmembrane region" description="Helical" evidence="8">
    <location>
        <begin position="194"/>
        <end position="213"/>
    </location>
</feature>
<dbReference type="PANTHER" id="PTHR44733">
    <property type="entry name" value="DNAJ HOMOLOG SUBFAMILY C MEMBER 22"/>
    <property type="match status" value="1"/>
</dbReference>
<evidence type="ECO:0000313" key="10">
    <source>
        <dbReference type="EMBL" id="KAK2178163.1"/>
    </source>
</evidence>
<gene>
    <name evidence="10" type="ORF">NP493_559g01009</name>
</gene>
<dbReference type="EMBL" id="JAODUO010000558">
    <property type="protein sequence ID" value="KAK2178163.1"/>
    <property type="molecule type" value="Genomic_DNA"/>
</dbReference>
<evidence type="ECO:0000256" key="8">
    <source>
        <dbReference type="SAM" id="Phobius"/>
    </source>
</evidence>
<dbReference type="Gene3D" id="1.10.287.110">
    <property type="entry name" value="DnaJ domain"/>
    <property type="match status" value="1"/>
</dbReference>
<dbReference type="PANTHER" id="PTHR44733:SF1">
    <property type="entry name" value="DNAJ HOMOLOG SUBFAMILY C MEMBER 22"/>
    <property type="match status" value="1"/>
</dbReference>
<dbReference type="Pfam" id="PF05154">
    <property type="entry name" value="TM2"/>
    <property type="match status" value="1"/>
</dbReference>
<keyword evidence="4 8" id="KW-0812">Transmembrane</keyword>
<evidence type="ECO:0000256" key="7">
    <source>
        <dbReference type="SAM" id="MobiDB-lite"/>
    </source>
</evidence>
<dbReference type="SMART" id="SM00271">
    <property type="entry name" value="DnaJ"/>
    <property type="match status" value="1"/>
</dbReference>
<evidence type="ECO:0000313" key="11">
    <source>
        <dbReference type="Proteomes" id="UP001209878"/>
    </source>
</evidence>
<dbReference type="InterPro" id="IPR001623">
    <property type="entry name" value="DnaJ_domain"/>
</dbReference>
<feature type="transmembrane region" description="Helical" evidence="8">
    <location>
        <begin position="6"/>
        <end position="25"/>
    </location>
</feature>